<sequence length="65" mass="7159">MQVEDNGPEINVTMSREEFFLVVSLMSEALETADEVDFETRTGASTEEVRALLAGIPDLPLNSRS</sequence>
<keyword evidence="2" id="KW-1185">Reference proteome</keyword>
<gene>
    <name evidence="1" type="ORF">RNB18_52175</name>
</gene>
<proteinExistence type="predicted"/>
<name>A0ABU2VSM3_9ACTN</name>
<dbReference type="RefSeq" id="WP_311600690.1">
    <property type="nucleotide sequence ID" value="NZ_JAVREZ010000336.1"/>
</dbReference>
<dbReference type="EMBL" id="JAVREZ010000336">
    <property type="protein sequence ID" value="MDT0488613.1"/>
    <property type="molecule type" value="Genomic_DNA"/>
</dbReference>
<accession>A0ABU2VSM3</accession>
<reference evidence="2" key="1">
    <citation type="submission" date="2023-07" db="EMBL/GenBank/DDBJ databases">
        <title>30 novel species of actinomycetes from the DSMZ collection.</title>
        <authorList>
            <person name="Nouioui I."/>
        </authorList>
    </citation>
    <scope>NUCLEOTIDE SEQUENCE [LARGE SCALE GENOMIC DNA]</scope>
    <source>
        <strain evidence="2">DSM 41640</strain>
    </source>
</reference>
<protein>
    <submittedName>
        <fullName evidence="1">Uncharacterized protein</fullName>
    </submittedName>
</protein>
<dbReference type="Proteomes" id="UP001183824">
    <property type="component" value="Unassembled WGS sequence"/>
</dbReference>
<evidence type="ECO:0000313" key="2">
    <source>
        <dbReference type="Proteomes" id="UP001183824"/>
    </source>
</evidence>
<evidence type="ECO:0000313" key="1">
    <source>
        <dbReference type="EMBL" id="MDT0488613.1"/>
    </source>
</evidence>
<organism evidence="1 2">
    <name type="scientific">Streptomyces doebereineriae</name>
    <dbReference type="NCBI Taxonomy" id="3075528"/>
    <lineage>
        <taxon>Bacteria</taxon>
        <taxon>Bacillati</taxon>
        <taxon>Actinomycetota</taxon>
        <taxon>Actinomycetes</taxon>
        <taxon>Kitasatosporales</taxon>
        <taxon>Streptomycetaceae</taxon>
        <taxon>Streptomyces</taxon>
    </lineage>
</organism>
<comment type="caution">
    <text evidence="1">The sequence shown here is derived from an EMBL/GenBank/DDBJ whole genome shotgun (WGS) entry which is preliminary data.</text>
</comment>